<dbReference type="InterPro" id="IPR036249">
    <property type="entry name" value="Thioredoxin-like_sf"/>
</dbReference>
<evidence type="ECO:0000313" key="2">
    <source>
        <dbReference type="EMBL" id="PKR84680.1"/>
    </source>
</evidence>
<dbReference type="EMBL" id="PIQO01000009">
    <property type="protein sequence ID" value="PKR84680.1"/>
    <property type="molecule type" value="Genomic_DNA"/>
</dbReference>
<dbReference type="SUPFAM" id="SSF52833">
    <property type="entry name" value="Thioredoxin-like"/>
    <property type="match status" value="1"/>
</dbReference>
<comment type="caution">
    <text evidence="2">The sequence shown here is derived from an EMBL/GenBank/DDBJ whole genome shotgun (WGS) entry which is preliminary data.</text>
</comment>
<dbReference type="Pfam" id="PF01323">
    <property type="entry name" value="DSBA"/>
    <property type="match status" value="1"/>
</dbReference>
<dbReference type="GO" id="GO:0016491">
    <property type="term" value="F:oxidoreductase activity"/>
    <property type="evidence" value="ECO:0007669"/>
    <property type="project" value="InterPro"/>
</dbReference>
<protein>
    <submittedName>
        <fullName evidence="2">Disulfide bond formation protein DsbA</fullName>
    </submittedName>
</protein>
<name>A0A2N3LJ72_9BACI</name>
<dbReference type="CDD" id="cd03024">
    <property type="entry name" value="DsbA_FrnE"/>
    <property type="match status" value="1"/>
</dbReference>
<dbReference type="PANTHER" id="PTHR13887:SF41">
    <property type="entry name" value="THIOREDOXIN SUPERFAMILY PROTEIN"/>
    <property type="match status" value="1"/>
</dbReference>
<dbReference type="Proteomes" id="UP000233440">
    <property type="component" value="Unassembled WGS sequence"/>
</dbReference>
<evidence type="ECO:0000259" key="1">
    <source>
        <dbReference type="Pfam" id="PF01323"/>
    </source>
</evidence>
<dbReference type="Gene3D" id="3.40.30.10">
    <property type="entry name" value="Glutaredoxin"/>
    <property type="match status" value="1"/>
</dbReference>
<dbReference type="PANTHER" id="PTHR13887">
    <property type="entry name" value="GLUTATHIONE S-TRANSFERASE KAPPA"/>
    <property type="match status" value="1"/>
</dbReference>
<reference evidence="2 3" key="1">
    <citation type="submission" date="2017-11" db="EMBL/GenBank/DDBJ databases">
        <title>Bacillus camelliae sp. nov., isolated from pu'er tea.</title>
        <authorList>
            <person name="Niu L."/>
        </authorList>
    </citation>
    <scope>NUCLEOTIDE SEQUENCE [LARGE SCALE GENOMIC DNA]</scope>
    <source>
        <strain evidence="2 3">7578-1</strain>
    </source>
</reference>
<accession>A0A2N3LJ72</accession>
<evidence type="ECO:0000313" key="3">
    <source>
        <dbReference type="Proteomes" id="UP000233440"/>
    </source>
</evidence>
<dbReference type="AlphaFoldDB" id="A0A2N3LJ72"/>
<gene>
    <name evidence="2" type="ORF">CWO92_13305</name>
</gene>
<feature type="domain" description="DSBA-like thioredoxin" evidence="1">
    <location>
        <begin position="3"/>
        <end position="204"/>
    </location>
</feature>
<proteinExistence type="predicted"/>
<dbReference type="RefSeq" id="WP_101354703.1">
    <property type="nucleotide sequence ID" value="NZ_PIQO01000009.1"/>
</dbReference>
<sequence length="240" mass="27015">MKVEVWSDFVCPFCYIGKRHFEEALNQFGGESNVEIVFKSFELDPNAKVHYDEDMHQLLAAKYGMSVEKAKEMNESVAERAAQVGLTYHFDTMKPTNTFDAHRLTQFAAQYGKSTEMAERLFKAYFTDSEHIGEHDTLISLAAEVGLDSEKVREMLNGEEFSYEVRTDEQEAGSLGIQGVPFFVINRKYAVSGAQPIGVFLNALHKASEEESSFTILNENKTDANDAYCADGRCEVPTDK</sequence>
<organism evidence="2 3">
    <name type="scientific">Heyndrickxia camelliae</name>
    <dbReference type="NCBI Taxonomy" id="1707093"/>
    <lineage>
        <taxon>Bacteria</taxon>
        <taxon>Bacillati</taxon>
        <taxon>Bacillota</taxon>
        <taxon>Bacilli</taxon>
        <taxon>Bacillales</taxon>
        <taxon>Bacillaceae</taxon>
        <taxon>Heyndrickxia</taxon>
    </lineage>
</organism>
<dbReference type="OrthoDB" id="9799122at2"/>
<keyword evidence="3" id="KW-1185">Reference proteome</keyword>
<dbReference type="InterPro" id="IPR001853">
    <property type="entry name" value="DSBA-like_thioredoxin_dom"/>
</dbReference>